<evidence type="ECO:0000313" key="2">
    <source>
        <dbReference type="EMBL" id="OTP78441.1"/>
    </source>
</evidence>
<dbReference type="InterPro" id="IPR036397">
    <property type="entry name" value="RNaseH_sf"/>
</dbReference>
<accession>A0A242N458</accession>
<dbReference type="PANTHER" id="PTHR46889:SF4">
    <property type="entry name" value="TRANSPOSASE INSO FOR INSERTION SEQUENCE ELEMENT IS911B-RELATED"/>
    <property type="match status" value="1"/>
</dbReference>
<name>A0A242N458_CABSO</name>
<dbReference type="Pfam" id="PF13683">
    <property type="entry name" value="rve_3"/>
    <property type="match status" value="1"/>
</dbReference>
<dbReference type="Gene3D" id="3.30.420.10">
    <property type="entry name" value="Ribonuclease H-like superfamily/Ribonuclease H"/>
    <property type="match status" value="1"/>
</dbReference>
<sequence length="194" mass="21738">MLSPHCQARGEPNLHDGRITTDCPNEMWGTDGVRIATVDDGMVWIFSAVDHCDGMCTGIHAAKIGDRFAALEPISQGLHSEFGGVVADSGRGLSLRMDHGSQYTSDDFRDQIRFWGIAPSYAFVAEPQTNGVAERFNRTLKEQAIHGRIFRNLEEVRAAAIAFKDRYNRDWRLEKLGFKSPLEARQERLMKLAA</sequence>
<evidence type="ECO:0000313" key="3">
    <source>
        <dbReference type="Proteomes" id="UP000195221"/>
    </source>
</evidence>
<gene>
    <name evidence="2" type="ORF">PAMC26577_04580</name>
</gene>
<dbReference type="SUPFAM" id="SSF53098">
    <property type="entry name" value="Ribonuclease H-like"/>
    <property type="match status" value="1"/>
</dbReference>
<dbReference type="EMBL" id="NBTZ01000023">
    <property type="protein sequence ID" value="OTP78441.1"/>
    <property type="molecule type" value="Genomic_DNA"/>
</dbReference>
<feature type="domain" description="Integrase catalytic" evidence="1">
    <location>
        <begin position="20"/>
        <end position="189"/>
    </location>
</feature>
<proteinExistence type="predicted"/>
<dbReference type="GO" id="GO:0003676">
    <property type="term" value="F:nucleic acid binding"/>
    <property type="evidence" value="ECO:0007669"/>
    <property type="project" value="InterPro"/>
</dbReference>
<dbReference type="AlphaFoldDB" id="A0A242N458"/>
<dbReference type="Proteomes" id="UP000195221">
    <property type="component" value="Unassembled WGS sequence"/>
</dbReference>
<evidence type="ECO:0000259" key="1">
    <source>
        <dbReference type="PROSITE" id="PS50994"/>
    </source>
</evidence>
<dbReference type="InterPro" id="IPR001584">
    <property type="entry name" value="Integrase_cat-core"/>
</dbReference>
<dbReference type="GO" id="GO:0015074">
    <property type="term" value="P:DNA integration"/>
    <property type="evidence" value="ECO:0007669"/>
    <property type="project" value="InterPro"/>
</dbReference>
<organism evidence="2 3">
    <name type="scientific">Caballeronia sordidicola</name>
    <name type="common">Burkholderia sordidicola</name>
    <dbReference type="NCBI Taxonomy" id="196367"/>
    <lineage>
        <taxon>Bacteria</taxon>
        <taxon>Pseudomonadati</taxon>
        <taxon>Pseudomonadota</taxon>
        <taxon>Betaproteobacteria</taxon>
        <taxon>Burkholderiales</taxon>
        <taxon>Burkholderiaceae</taxon>
        <taxon>Caballeronia</taxon>
    </lineage>
</organism>
<dbReference type="InterPro" id="IPR012337">
    <property type="entry name" value="RNaseH-like_sf"/>
</dbReference>
<dbReference type="PANTHER" id="PTHR46889">
    <property type="entry name" value="TRANSPOSASE INSF FOR INSERTION SEQUENCE IS3B-RELATED"/>
    <property type="match status" value="1"/>
</dbReference>
<dbReference type="PROSITE" id="PS50994">
    <property type="entry name" value="INTEGRASE"/>
    <property type="match status" value="1"/>
</dbReference>
<protein>
    <submittedName>
        <fullName evidence="2">Mobile element protein</fullName>
    </submittedName>
</protein>
<reference evidence="2 3" key="1">
    <citation type="submission" date="2017-03" db="EMBL/GenBank/DDBJ databases">
        <title>Genome analysis of strain PAMC 26577.</title>
        <authorList>
            <person name="Oh H.-M."/>
            <person name="Yang J.-A."/>
        </authorList>
    </citation>
    <scope>NUCLEOTIDE SEQUENCE [LARGE SCALE GENOMIC DNA]</scope>
    <source>
        <strain evidence="2 3">PAMC 26577</strain>
    </source>
</reference>
<dbReference type="InterPro" id="IPR050900">
    <property type="entry name" value="Transposase_IS3/IS150/IS904"/>
</dbReference>
<comment type="caution">
    <text evidence="2">The sequence shown here is derived from an EMBL/GenBank/DDBJ whole genome shotgun (WGS) entry which is preliminary data.</text>
</comment>